<dbReference type="SUPFAM" id="SSF53448">
    <property type="entry name" value="Nucleotide-diphospho-sugar transferases"/>
    <property type="match status" value="1"/>
</dbReference>
<protein>
    <submittedName>
        <fullName evidence="6">Glycosyl transferase family 2</fullName>
    </submittedName>
</protein>
<dbReference type="EMBL" id="UNQJ01000008">
    <property type="protein sequence ID" value="SYZ33453.1"/>
    <property type="molecule type" value="Genomic_DNA"/>
</dbReference>
<dbReference type="InterPro" id="IPR001173">
    <property type="entry name" value="Glyco_trans_2-like"/>
</dbReference>
<dbReference type="InterPro" id="IPR029044">
    <property type="entry name" value="Nucleotide-diphossugar_trans"/>
</dbReference>
<evidence type="ECO:0000313" key="7">
    <source>
        <dbReference type="Proteomes" id="UP000263928"/>
    </source>
</evidence>
<dbReference type="CDD" id="cd00761">
    <property type="entry name" value="Glyco_tranf_GTA_type"/>
    <property type="match status" value="1"/>
</dbReference>
<keyword evidence="4 6" id="KW-0808">Transferase</keyword>
<feature type="domain" description="Glycosyltransferase 2-like" evidence="5">
    <location>
        <begin position="89"/>
        <end position="221"/>
    </location>
</feature>
<dbReference type="PANTHER" id="PTHR43179:SF12">
    <property type="entry name" value="GALACTOFURANOSYLTRANSFERASE GLFT2"/>
    <property type="match status" value="1"/>
</dbReference>
<sequence length="412" mass="43496">MPAADRPHDEVDEAGSRIVQWDRSAGRMTIISDFGQATTLVLVRDGTRTAGAVTIATGQDITTAPEVRTLPAAPDRGWREGAGAGLPASVVLCTTGGCDLLRPAVEAVLAQTHPDFELIVVDNAPSTGRVTQALGDVEDSRLRIVEQPVKGLSQARNAGVVAATRPFIAFTDDDAIVDAGWLVALLDPFAADSGHIIGATTGVVLPAELRYRAQRWFESRGGFPKDDAPHVWASGPIPRPVRDFGAPGEGGPLYPVTTARVGAGVCMAYRAEALAEAGRFDVALGAGTPTRGGEDLDMFARVLRAGWVIVHTPDAVLHHRHRRDEAGLDTQIRGNGSGMAALLTKSVLERPSTLLTLARRLPAVAARLRPGSARVAGADDDTPGSLTRSEVKGFLEGPVLYARSAWSARQTR</sequence>
<keyword evidence="3" id="KW-0328">Glycosyltransferase</keyword>
<evidence type="ECO:0000313" key="6">
    <source>
        <dbReference type="EMBL" id="SYZ33453.1"/>
    </source>
</evidence>
<keyword evidence="7" id="KW-1185">Reference proteome</keyword>
<evidence type="ECO:0000256" key="4">
    <source>
        <dbReference type="ARBA" id="ARBA00022679"/>
    </source>
</evidence>
<reference evidence="7" key="1">
    <citation type="submission" date="2018-08" db="EMBL/GenBank/DDBJ databases">
        <authorList>
            <person name="Hornung B."/>
        </authorList>
    </citation>
    <scope>NUCLEOTIDE SEQUENCE [LARGE SCALE GENOMIC DNA]</scope>
</reference>
<comment type="pathway">
    <text evidence="1">Cell wall biogenesis; cell wall polysaccharide biosynthesis.</text>
</comment>
<evidence type="ECO:0000256" key="2">
    <source>
        <dbReference type="ARBA" id="ARBA00006739"/>
    </source>
</evidence>
<accession>A0A383S6I8</accession>
<dbReference type="Proteomes" id="UP000263928">
    <property type="component" value="Unassembled WGS sequence"/>
</dbReference>
<proteinExistence type="inferred from homology"/>
<dbReference type="Gene3D" id="3.90.550.10">
    <property type="entry name" value="Spore Coat Polysaccharide Biosynthesis Protein SpsA, Chain A"/>
    <property type="match status" value="1"/>
</dbReference>
<gene>
    <name evidence="6" type="ORF">PROPAUS_1372</name>
</gene>
<evidence type="ECO:0000256" key="3">
    <source>
        <dbReference type="ARBA" id="ARBA00022676"/>
    </source>
</evidence>
<dbReference type="GO" id="GO:0016757">
    <property type="term" value="F:glycosyltransferase activity"/>
    <property type="evidence" value="ECO:0007669"/>
    <property type="project" value="UniProtKB-KW"/>
</dbReference>
<dbReference type="RefSeq" id="WP_197720579.1">
    <property type="nucleotide sequence ID" value="NZ_LR134442.1"/>
</dbReference>
<organism evidence="6 7">
    <name type="scientific">Propionibacterium australiense</name>
    <dbReference type="NCBI Taxonomy" id="119981"/>
    <lineage>
        <taxon>Bacteria</taxon>
        <taxon>Bacillati</taxon>
        <taxon>Actinomycetota</taxon>
        <taxon>Actinomycetes</taxon>
        <taxon>Propionibacteriales</taxon>
        <taxon>Propionibacteriaceae</taxon>
        <taxon>Propionibacterium</taxon>
    </lineage>
</organism>
<dbReference type="PANTHER" id="PTHR43179">
    <property type="entry name" value="RHAMNOSYLTRANSFERASE WBBL"/>
    <property type="match status" value="1"/>
</dbReference>
<dbReference type="Pfam" id="PF00535">
    <property type="entry name" value="Glycos_transf_2"/>
    <property type="match status" value="1"/>
</dbReference>
<name>A0A383S6I8_9ACTN</name>
<evidence type="ECO:0000259" key="5">
    <source>
        <dbReference type="Pfam" id="PF00535"/>
    </source>
</evidence>
<dbReference type="AlphaFoldDB" id="A0A383S6I8"/>
<evidence type="ECO:0000256" key="1">
    <source>
        <dbReference type="ARBA" id="ARBA00004776"/>
    </source>
</evidence>
<comment type="similarity">
    <text evidence="2">Belongs to the glycosyltransferase 2 family.</text>
</comment>